<protein>
    <submittedName>
        <fullName evidence="1">Uncharacterized protein</fullName>
    </submittedName>
</protein>
<sequence>MKNAGCQLTLFCHQGATFRTSDGKNLMRKLDRDQMQMTPRNCRTFKSVPRELLISKLCVVISAAFTVYERAVTSWAALFS</sequence>
<organism evidence="1 2">
    <name type="scientific">Linum trigynum</name>
    <dbReference type="NCBI Taxonomy" id="586398"/>
    <lineage>
        <taxon>Eukaryota</taxon>
        <taxon>Viridiplantae</taxon>
        <taxon>Streptophyta</taxon>
        <taxon>Embryophyta</taxon>
        <taxon>Tracheophyta</taxon>
        <taxon>Spermatophyta</taxon>
        <taxon>Magnoliopsida</taxon>
        <taxon>eudicotyledons</taxon>
        <taxon>Gunneridae</taxon>
        <taxon>Pentapetalae</taxon>
        <taxon>rosids</taxon>
        <taxon>fabids</taxon>
        <taxon>Malpighiales</taxon>
        <taxon>Linaceae</taxon>
        <taxon>Linum</taxon>
    </lineage>
</organism>
<dbReference type="AlphaFoldDB" id="A0AAV2D6Z8"/>
<dbReference type="EMBL" id="OZ034815">
    <property type="protein sequence ID" value="CAL1367423.1"/>
    <property type="molecule type" value="Genomic_DNA"/>
</dbReference>
<accession>A0AAV2D6Z8</accession>
<evidence type="ECO:0000313" key="1">
    <source>
        <dbReference type="EMBL" id="CAL1367423.1"/>
    </source>
</evidence>
<dbReference type="Proteomes" id="UP001497516">
    <property type="component" value="Chromosome 2"/>
</dbReference>
<evidence type="ECO:0000313" key="2">
    <source>
        <dbReference type="Proteomes" id="UP001497516"/>
    </source>
</evidence>
<name>A0AAV2D6Z8_9ROSI</name>
<reference evidence="1 2" key="1">
    <citation type="submission" date="2024-04" db="EMBL/GenBank/DDBJ databases">
        <authorList>
            <person name="Fracassetti M."/>
        </authorList>
    </citation>
    <scope>NUCLEOTIDE SEQUENCE [LARGE SCALE GENOMIC DNA]</scope>
</reference>
<keyword evidence="2" id="KW-1185">Reference proteome</keyword>
<gene>
    <name evidence="1" type="ORF">LTRI10_LOCUS11101</name>
</gene>
<proteinExistence type="predicted"/>